<evidence type="ECO:0000313" key="3">
    <source>
        <dbReference type="Proteomes" id="UP000002630"/>
    </source>
</evidence>
<feature type="compositionally biased region" description="Low complexity" evidence="1">
    <location>
        <begin position="72"/>
        <end position="82"/>
    </location>
</feature>
<name>D8LKE5_ECTSI</name>
<feature type="compositionally biased region" description="Basic residues" evidence="1">
    <location>
        <begin position="436"/>
        <end position="445"/>
    </location>
</feature>
<feature type="region of interest" description="Disordered" evidence="1">
    <location>
        <begin position="1"/>
        <end position="150"/>
    </location>
</feature>
<sequence length="577" mass="63665">MQRRPHFEKVRQLARCRERKAMPREYDPRRYGPIASSSRAPVSSRSASAAPAGEVRREGQLVFSTSPRRGGRLSSQRQRQGRVGVGGECSWPSRSGSPKWQVPSRGLRSFSEEAAVSHGHGESRMAAAPEGGTRGERAHRQLHARRAPFKDINTTASTCLESTRDTADAAAATSGSSDAAAAADTGHESRGRTRRRSLSWHCREKLGGDLQQRQQPPATTPTYSSSAFCPSPSAFSSYNNANMLIDNSSRINDGSCSCCTTPRQQYFCCESMLRSTNCGSSVSSGNEAAGEREGGTRREARGRRRGRSAGEPGKERGSGGAGCGESIDAEELFRRKNKMACFNVTYGRWAESYDRAMARRASLERRERLEIERENDLRRQRAEEEFQKWMRSHGRRSTSSSGGAAAAASAAATTPAAAPALGARSSYHERASSASPRRRRRRLTQMRKESWTDGERDKGVGGSGSTPRSPSSRHSPFAWSEEWAPFSSAGGRGDDGGVRVGGSSSGRCGGGEEEEEKKRRREEEEQRRRRDKADRAFREWLGRKKREAQADRQVQRRKEETLEKLRGLGLNAIRSPW</sequence>
<feature type="compositionally biased region" description="Basic and acidic residues" evidence="1">
    <location>
        <begin position="521"/>
        <end position="538"/>
    </location>
</feature>
<dbReference type="Proteomes" id="UP000002630">
    <property type="component" value="Linkage Group LG19"/>
</dbReference>
<dbReference type="EMBL" id="FN649744">
    <property type="protein sequence ID" value="CBN74535.1"/>
    <property type="molecule type" value="Genomic_DNA"/>
</dbReference>
<evidence type="ECO:0000256" key="1">
    <source>
        <dbReference type="SAM" id="MobiDB-lite"/>
    </source>
</evidence>
<feature type="region of interest" description="Disordered" evidence="1">
    <location>
        <begin position="388"/>
        <end position="538"/>
    </location>
</feature>
<feature type="region of interest" description="Disordered" evidence="1">
    <location>
        <begin position="277"/>
        <end position="323"/>
    </location>
</feature>
<keyword evidence="3" id="KW-1185">Reference proteome</keyword>
<dbReference type="OrthoDB" id="10556994at2759"/>
<dbReference type="InParanoid" id="D8LKE5"/>
<feature type="compositionally biased region" description="Gly residues" evidence="1">
    <location>
        <begin position="498"/>
        <end position="509"/>
    </location>
</feature>
<organism evidence="2 3">
    <name type="scientific">Ectocarpus siliculosus</name>
    <name type="common">Brown alga</name>
    <name type="synonym">Conferva siliculosa</name>
    <dbReference type="NCBI Taxonomy" id="2880"/>
    <lineage>
        <taxon>Eukaryota</taxon>
        <taxon>Sar</taxon>
        <taxon>Stramenopiles</taxon>
        <taxon>Ochrophyta</taxon>
        <taxon>PX clade</taxon>
        <taxon>Phaeophyceae</taxon>
        <taxon>Ectocarpales</taxon>
        <taxon>Ectocarpaceae</taxon>
        <taxon>Ectocarpus</taxon>
    </lineage>
</organism>
<dbReference type="AlphaFoldDB" id="D8LKE5"/>
<accession>D8LKE5</accession>
<feature type="compositionally biased region" description="Basic and acidic residues" evidence="1">
    <location>
        <begin position="1"/>
        <end position="30"/>
    </location>
</feature>
<gene>
    <name evidence="2" type="ORF">Esi_0030_0010</name>
</gene>
<feature type="compositionally biased region" description="Basic and acidic residues" evidence="1">
    <location>
        <begin position="289"/>
        <end position="299"/>
    </location>
</feature>
<proteinExistence type="predicted"/>
<feature type="compositionally biased region" description="Basic and acidic residues" evidence="1">
    <location>
        <begin position="446"/>
        <end position="459"/>
    </location>
</feature>
<feature type="compositionally biased region" description="Low complexity" evidence="1">
    <location>
        <begin position="465"/>
        <end position="476"/>
    </location>
</feature>
<protein>
    <submittedName>
        <fullName evidence="2">Uncharacterized protein</fullName>
    </submittedName>
</protein>
<evidence type="ECO:0000313" key="2">
    <source>
        <dbReference type="EMBL" id="CBN74535.1"/>
    </source>
</evidence>
<feature type="compositionally biased region" description="Low complexity" evidence="1">
    <location>
        <begin position="35"/>
        <end position="52"/>
    </location>
</feature>
<feature type="compositionally biased region" description="Low complexity" evidence="1">
    <location>
        <begin position="397"/>
        <end position="425"/>
    </location>
</feature>
<dbReference type="EMBL" id="FN648487">
    <property type="protein sequence ID" value="CBN74535.1"/>
    <property type="molecule type" value="Genomic_DNA"/>
</dbReference>
<feature type="region of interest" description="Disordered" evidence="1">
    <location>
        <begin position="170"/>
        <end position="226"/>
    </location>
</feature>
<feature type="compositionally biased region" description="Low complexity" evidence="1">
    <location>
        <begin position="211"/>
        <end position="226"/>
    </location>
</feature>
<feature type="compositionally biased region" description="Low complexity" evidence="1">
    <location>
        <begin position="170"/>
        <end position="184"/>
    </location>
</feature>
<reference evidence="2 3" key="1">
    <citation type="journal article" date="2010" name="Nature">
        <title>The Ectocarpus genome and the independent evolution of multicellularity in brown algae.</title>
        <authorList>
            <person name="Cock J.M."/>
            <person name="Sterck L."/>
            <person name="Rouze P."/>
            <person name="Scornet D."/>
            <person name="Allen A.E."/>
            <person name="Amoutzias G."/>
            <person name="Anthouard V."/>
            <person name="Artiguenave F."/>
            <person name="Aury J.M."/>
            <person name="Badger J.H."/>
            <person name="Beszteri B."/>
            <person name="Billiau K."/>
            <person name="Bonnet E."/>
            <person name="Bothwell J.H."/>
            <person name="Bowler C."/>
            <person name="Boyen C."/>
            <person name="Brownlee C."/>
            <person name="Carrano C.J."/>
            <person name="Charrier B."/>
            <person name="Cho G.Y."/>
            <person name="Coelho S.M."/>
            <person name="Collen J."/>
            <person name="Corre E."/>
            <person name="Da Silva C."/>
            <person name="Delage L."/>
            <person name="Delaroque N."/>
            <person name="Dittami S.M."/>
            <person name="Doulbeau S."/>
            <person name="Elias M."/>
            <person name="Farnham G."/>
            <person name="Gachon C.M."/>
            <person name="Gschloessl B."/>
            <person name="Heesch S."/>
            <person name="Jabbari K."/>
            <person name="Jubin C."/>
            <person name="Kawai H."/>
            <person name="Kimura K."/>
            <person name="Kloareg B."/>
            <person name="Kupper F.C."/>
            <person name="Lang D."/>
            <person name="Le Bail A."/>
            <person name="Leblanc C."/>
            <person name="Lerouge P."/>
            <person name="Lohr M."/>
            <person name="Lopez P.J."/>
            <person name="Martens C."/>
            <person name="Maumus F."/>
            <person name="Michel G."/>
            <person name="Miranda-Saavedra D."/>
            <person name="Morales J."/>
            <person name="Moreau H."/>
            <person name="Motomura T."/>
            <person name="Nagasato C."/>
            <person name="Napoli C.A."/>
            <person name="Nelson D.R."/>
            <person name="Nyvall-Collen P."/>
            <person name="Peters A.F."/>
            <person name="Pommier C."/>
            <person name="Potin P."/>
            <person name="Poulain J."/>
            <person name="Quesneville H."/>
            <person name="Read B."/>
            <person name="Rensing S.A."/>
            <person name="Ritter A."/>
            <person name="Rousvoal S."/>
            <person name="Samanta M."/>
            <person name="Samson G."/>
            <person name="Schroeder D.C."/>
            <person name="Segurens B."/>
            <person name="Strittmatter M."/>
            <person name="Tonon T."/>
            <person name="Tregear J.W."/>
            <person name="Valentin K."/>
            <person name="von Dassow P."/>
            <person name="Yamagishi T."/>
            <person name="Van de Peer Y."/>
            <person name="Wincker P."/>
        </authorList>
    </citation>
    <scope>NUCLEOTIDE SEQUENCE [LARGE SCALE GENOMIC DNA]</scope>
    <source>
        <strain evidence="3">Ec32 / CCAP1310/4</strain>
    </source>
</reference>